<dbReference type="CDD" id="cd02947">
    <property type="entry name" value="TRX_family"/>
    <property type="match status" value="1"/>
</dbReference>
<keyword evidence="2" id="KW-1185">Reference proteome</keyword>
<dbReference type="AlphaFoldDB" id="I4AQ85"/>
<sequence>MEYLDKSYLDKSLSYSEYRTLGQELLEKGTTTNGDNSPKILEYTKMNMHRMNRLDKTTKLNENTKAALANLSSDEKGYWVVLIESWCGDAAQIVPVMNKIAEEANKESEKLELRFLLRDENPDLIDEFLTNGGRAIPKLIAIKEDKDKQLKIIDSWGARPAEAQKLVTDYKQKVKENPELEDYQAFSESLHGWYAKDKTQHTQNELAEFLK</sequence>
<evidence type="ECO:0000313" key="1">
    <source>
        <dbReference type="EMBL" id="AFM06120.1"/>
    </source>
</evidence>
<organism evidence="1 2">
    <name type="scientific">Bernardetia litoralis (strain ATCC 23117 / DSM 6794 / NBRC 15988 / NCIMB 1366 / Fx l1 / Sio-4)</name>
    <name type="common">Flexibacter litoralis</name>
    <dbReference type="NCBI Taxonomy" id="880071"/>
    <lineage>
        <taxon>Bacteria</taxon>
        <taxon>Pseudomonadati</taxon>
        <taxon>Bacteroidota</taxon>
        <taxon>Cytophagia</taxon>
        <taxon>Cytophagales</taxon>
        <taxon>Bernardetiaceae</taxon>
        <taxon>Bernardetia</taxon>
    </lineage>
</organism>
<dbReference type="KEGG" id="fli:Fleli_3814"/>
<proteinExistence type="predicted"/>
<dbReference type="Proteomes" id="UP000006054">
    <property type="component" value="Chromosome"/>
</dbReference>
<dbReference type="OrthoDB" id="6120799at2"/>
<name>I4AQ85_BERLS</name>
<dbReference type="Gene3D" id="3.40.30.10">
    <property type="entry name" value="Glutaredoxin"/>
    <property type="match status" value="1"/>
</dbReference>
<dbReference type="InterPro" id="IPR036249">
    <property type="entry name" value="Thioredoxin-like_sf"/>
</dbReference>
<dbReference type="Pfam" id="PF14595">
    <property type="entry name" value="Thioredoxin_9"/>
    <property type="match status" value="1"/>
</dbReference>
<dbReference type="PATRIC" id="fig|880071.3.peg.3817"/>
<evidence type="ECO:0000313" key="2">
    <source>
        <dbReference type="Proteomes" id="UP000006054"/>
    </source>
</evidence>
<dbReference type="STRING" id="880071.Fleli_3814"/>
<dbReference type="HOGENOM" id="CLU_114536_0_0_10"/>
<keyword evidence="1" id="KW-0413">Isomerase</keyword>
<dbReference type="eggNOG" id="COG0526">
    <property type="taxonomic scope" value="Bacteria"/>
</dbReference>
<reference evidence="2" key="1">
    <citation type="submission" date="2012-06" db="EMBL/GenBank/DDBJ databases">
        <title>The complete genome of Flexibacter litoralis DSM 6794.</title>
        <authorList>
            <person name="Lucas S."/>
            <person name="Copeland A."/>
            <person name="Lapidus A."/>
            <person name="Glavina del Rio T."/>
            <person name="Dalin E."/>
            <person name="Tice H."/>
            <person name="Bruce D."/>
            <person name="Goodwin L."/>
            <person name="Pitluck S."/>
            <person name="Peters L."/>
            <person name="Ovchinnikova G."/>
            <person name="Lu M."/>
            <person name="Kyrpides N."/>
            <person name="Mavromatis K."/>
            <person name="Ivanova N."/>
            <person name="Brettin T."/>
            <person name="Detter J.C."/>
            <person name="Han C."/>
            <person name="Larimer F."/>
            <person name="Land M."/>
            <person name="Hauser L."/>
            <person name="Markowitz V."/>
            <person name="Cheng J.-F."/>
            <person name="Hugenholtz P."/>
            <person name="Woyke T."/>
            <person name="Wu D."/>
            <person name="Spring S."/>
            <person name="Lang E."/>
            <person name="Kopitz M."/>
            <person name="Brambilla E."/>
            <person name="Klenk H.-P."/>
            <person name="Eisen J.A."/>
        </authorList>
    </citation>
    <scope>NUCLEOTIDE SEQUENCE [LARGE SCALE GENOMIC DNA]</scope>
    <source>
        <strain evidence="2">ATCC 23117 / DSM 6794 / NBRC 15988 / NCIMB 1366 / Sio-4</strain>
    </source>
</reference>
<protein>
    <submittedName>
        <fullName evidence="1">Thiol-disulfide isomerase-like thioredoxin</fullName>
    </submittedName>
</protein>
<dbReference type="RefSeq" id="WP_014799543.1">
    <property type="nucleotide sequence ID" value="NC_018018.1"/>
</dbReference>
<dbReference type="EMBL" id="CP003345">
    <property type="protein sequence ID" value="AFM06120.1"/>
    <property type="molecule type" value="Genomic_DNA"/>
</dbReference>
<accession>I4AQ85</accession>
<gene>
    <name evidence="1" type="ordered locus">Fleli_3814</name>
</gene>
<dbReference type="GO" id="GO:0016853">
    <property type="term" value="F:isomerase activity"/>
    <property type="evidence" value="ECO:0007669"/>
    <property type="project" value="UniProtKB-KW"/>
</dbReference>
<dbReference type="SUPFAM" id="SSF52833">
    <property type="entry name" value="Thioredoxin-like"/>
    <property type="match status" value="1"/>
</dbReference>